<dbReference type="KEGG" id="tle:Tlet_0386"/>
<keyword evidence="3" id="KW-1185">Reference proteome</keyword>
<dbReference type="RefSeq" id="WP_012002434.1">
    <property type="nucleotide sequence ID" value="NC_009828.1"/>
</dbReference>
<gene>
    <name evidence="2" type="ordered locus">Tlet_0386</name>
</gene>
<dbReference type="InterPro" id="IPR005149">
    <property type="entry name" value="Tscrpt_reg_PadR_N"/>
</dbReference>
<protein>
    <submittedName>
        <fullName evidence="2">Transcriptional regulator, PadR-like family</fullName>
    </submittedName>
</protein>
<dbReference type="AlphaFoldDB" id="A8F469"/>
<organism evidence="2 3">
    <name type="scientific">Pseudothermotoga lettingae (strain ATCC BAA-301 / DSM 14385 / NBRC 107922 / TMO)</name>
    <name type="common">Thermotoga lettingae</name>
    <dbReference type="NCBI Taxonomy" id="416591"/>
    <lineage>
        <taxon>Bacteria</taxon>
        <taxon>Thermotogati</taxon>
        <taxon>Thermotogota</taxon>
        <taxon>Thermotogae</taxon>
        <taxon>Thermotogales</taxon>
        <taxon>Thermotogaceae</taxon>
        <taxon>Pseudothermotoga</taxon>
    </lineage>
</organism>
<evidence type="ECO:0000259" key="1">
    <source>
        <dbReference type="Pfam" id="PF03551"/>
    </source>
</evidence>
<reference evidence="2 3" key="2">
    <citation type="journal article" date="2009" name="Proc. Natl. Acad. Sci. U.S.A.">
        <title>On the chimeric nature, thermophilic origin, and phylogenetic placement of the Thermotogales.</title>
        <authorList>
            <person name="Zhaxybayeva O."/>
            <person name="Swithers K.S."/>
            <person name="Lapierre P."/>
            <person name="Fournier G.P."/>
            <person name="Bickhart D.M."/>
            <person name="DeBoy R.T."/>
            <person name="Nelson K.E."/>
            <person name="Nesbo C.L."/>
            <person name="Doolittle W.F."/>
            <person name="Gogarten J.P."/>
            <person name="Noll K.M."/>
        </authorList>
    </citation>
    <scope>NUCLEOTIDE SEQUENCE [LARGE SCALE GENOMIC DNA]</scope>
    <source>
        <strain evidence="3">ATCC BAA-301 / DSM 14385 / NBRC 107922 / TMO</strain>
    </source>
</reference>
<dbReference type="PANTHER" id="PTHR33169:SF14">
    <property type="entry name" value="TRANSCRIPTIONAL REGULATOR RV3488"/>
    <property type="match status" value="1"/>
</dbReference>
<dbReference type="EMBL" id="CP000812">
    <property type="protein sequence ID" value="ABV32953.1"/>
    <property type="molecule type" value="Genomic_DNA"/>
</dbReference>
<dbReference type="Pfam" id="PF03551">
    <property type="entry name" value="PadR"/>
    <property type="match status" value="1"/>
</dbReference>
<dbReference type="PANTHER" id="PTHR33169">
    <property type="entry name" value="PADR-FAMILY TRANSCRIPTIONAL REGULATOR"/>
    <property type="match status" value="1"/>
</dbReference>
<dbReference type="eggNOG" id="COG1695">
    <property type="taxonomic scope" value="Bacteria"/>
</dbReference>
<dbReference type="SUPFAM" id="SSF46785">
    <property type="entry name" value="Winged helix' DNA-binding domain"/>
    <property type="match status" value="1"/>
</dbReference>
<evidence type="ECO:0000313" key="3">
    <source>
        <dbReference type="Proteomes" id="UP000002016"/>
    </source>
</evidence>
<feature type="domain" description="Transcription regulator PadR N-terminal" evidence="1">
    <location>
        <begin position="24"/>
        <end position="97"/>
    </location>
</feature>
<evidence type="ECO:0000313" key="2">
    <source>
        <dbReference type="EMBL" id="ABV32953.1"/>
    </source>
</evidence>
<name>A8F469_PSELT</name>
<dbReference type="InterPro" id="IPR052509">
    <property type="entry name" value="Metal_resp_DNA-bind_regulator"/>
</dbReference>
<dbReference type="InterPro" id="IPR036388">
    <property type="entry name" value="WH-like_DNA-bd_sf"/>
</dbReference>
<accession>A8F469</accession>
<sequence>MRGRRGRGCGGQFLFSGEMLIPSILIILKKKSIHGYSLIEDLESIGIDTSLLHPSIVYRTLRMMEMHGLVASDWNTEGTGPARRIYTITDTGKGFLREWCLKAKRDIEMMEKLIKEAEGGE</sequence>
<dbReference type="Proteomes" id="UP000002016">
    <property type="component" value="Chromosome"/>
</dbReference>
<proteinExistence type="predicted"/>
<dbReference type="HOGENOM" id="CLU_063440_3_3_0"/>
<dbReference type="InterPro" id="IPR036390">
    <property type="entry name" value="WH_DNA-bd_sf"/>
</dbReference>
<reference evidence="2 3" key="1">
    <citation type="submission" date="2007-08" db="EMBL/GenBank/DDBJ databases">
        <title>Complete sequence of Thermotoga lettingae TMO.</title>
        <authorList>
            <consortium name="US DOE Joint Genome Institute"/>
            <person name="Copeland A."/>
            <person name="Lucas S."/>
            <person name="Lapidus A."/>
            <person name="Barry K."/>
            <person name="Glavina del Rio T."/>
            <person name="Dalin E."/>
            <person name="Tice H."/>
            <person name="Pitluck S."/>
            <person name="Foster B."/>
            <person name="Bruce D."/>
            <person name="Schmutz J."/>
            <person name="Larimer F."/>
            <person name="Land M."/>
            <person name="Hauser L."/>
            <person name="Kyrpides N."/>
            <person name="Mikhailova N."/>
            <person name="Nelson K."/>
            <person name="Gogarten J.P."/>
            <person name="Noll K."/>
            <person name="Richardson P."/>
        </authorList>
    </citation>
    <scope>NUCLEOTIDE SEQUENCE [LARGE SCALE GENOMIC DNA]</scope>
    <source>
        <strain evidence="3">ATCC BAA-301 / DSM 14385 / NBRC 107922 / TMO</strain>
    </source>
</reference>
<dbReference type="Gene3D" id="1.10.10.10">
    <property type="entry name" value="Winged helix-like DNA-binding domain superfamily/Winged helix DNA-binding domain"/>
    <property type="match status" value="1"/>
</dbReference>